<reference evidence="1" key="2">
    <citation type="submission" date="2015-02" db="UniProtKB">
        <authorList>
            <consortium name="EnsemblMetazoa"/>
        </authorList>
    </citation>
    <scope>IDENTIFICATION</scope>
</reference>
<keyword evidence="2" id="KW-1185">Reference proteome</keyword>
<dbReference type="AlphaFoldDB" id="T1JAB4"/>
<accession>T1JAB4</accession>
<evidence type="ECO:0000313" key="1">
    <source>
        <dbReference type="EnsemblMetazoa" id="SMAR010674-PA"/>
    </source>
</evidence>
<evidence type="ECO:0000313" key="2">
    <source>
        <dbReference type="Proteomes" id="UP000014500"/>
    </source>
</evidence>
<dbReference type="Proteomes" id="UP000014500">
    <property type="component" value="Unassembled WGS sequence"/>
</dbReference>
<sequence>MSTGIVYNPSVSAIAASVVVYTIANLSGFNVVTAVENSTKTDDA</sequence>
<dbReference type="EMBL" id="JH431989">
    <property type="status" value="NOT_ANNOTATED_CDS"/>
    <property type="molecule type" value="Genomic_DNA"/>
</dbReference>
<dbReference type="HOGENOM" id="CLU_3225182_0_0_1"/>
<name>T1JAB4_STRMM</name>
<protein>
    <submittedName>
        <fullName evidence="1">Uncharacterized protein</fullName>
    </submittedName>
</protein>
<reference evidence="2" key="1">
    <citation type="submission" date="2011-05" db="EMBL/GenBank/DDBJ databases">
        <authorList>
            <person name="Richards S.R."/>
            <person name="Qu J."/>
            <person name="Jiang H."/>
            <person name="Jhangiani S.N."/>
            <person name="Agravi P."/>
            <person name="Goodspeed R."/>
            <person name="Gross S."/>
            <person name="Mandapat C."/>
            <person name="Jackson L."/>
            <person name="Mathew T."/>
            <person name="Pu L."/>
            <person name="Thornton R."/>
            <person name="Saada N."/>
            <person name="Wilczek-Boney K.B."/>
            <person name="Lee S."/>
            <person name="Kovar C."/>
            <person name="Wu Y."/>
            <person name="Scherer S.E."/>
            <person name="Worley K.C."/>
            <person name="Muzny D.M."/>
            <person name="Gibbs R."/>
        </authorList>
    </citation>
    <scope>NUCLEOTIDE SEQUENCE</scope>
    <source>
        <strain evidence="2">Brora</strain>
    </source>
</reference>
<dbReference type="EnsemblMetazoa" id="SMAR010674-RA">
    <property type="protein sequence ID" value="SMAR010674-PA"/>
    <property type="gene ID" value="SMAR010674"/>
</dbReference>
<organism evidence="1 2">
    <name type="scientific">Strigamia maritima</name>
    <name type="common">European centipede</name>
    <name type="synonym">Geophilus maritimus</name>
    <dbReference type="NCBI Taxonomy" id="126957"/>
    <lineage>
        <taxon>Eukaryota</taxon>
        <taxon>Metazoa</taxon>
        <taxon>Ecdysozoa</taxon>
        <taxon>Arthropoda</taxon>
        <taxon>Myriapoda</taxon>
        <taxon>Chilopoda</taxon>
        <taxon>Pleurostigmophora</taxon>
        <taxon>Geophilomorpha</taxon>
        <taxon>Linotaeniidae</taxon>
        <taxon>Strigamia</taxon>
    </lineage>
</organism>
<proteinExistence type="predicted"/>